<dbReference type="GO" id="GO:0000139">
    <property type="term" value="C:Golgi membrane"/>
    <property type="evidence" value="ECO:0007669"/>
    <property type="project" value="UniProtKB-SubCell"/>
</dbReference>
<dbReference type="OMA" id="PEQKGCC"/>
<organism evidence="8 9">
    <name type="scientific">Ceratopteris richardii</name>
    <name type="common">Triangle waterfern</name>
    <dbReference type="NCBI Taxonomy" id="49495"/>
    <lineage>
        <taxon>Eukaryota</taxon>
        <taxon>Viridiplantae</taxon>
        <taxon>Streptophyta</taxon>
        <taxon>Embryophyta</taxon>
        <taxon>Tracheophyta</taxon>
        <taxon>Polypodiopsida</taxon>
        <taxon>Polypodiidae</taxon>
        <taxon>Polypodiales</taxon>
        <taxon>Pteridineae</taxon>
        <taxon>Pteridaceae</taxon>
        <taxon>Parkerioideae</taxon>
        <taxon>Ceratopteris</taxon>
    </lineage>
</organism>
<accession>A0A8T2SZ74</accession>
<dbReference type="EMBL" id="CM035422">
    <property type="protein sequence ID" value="KAH7373696.1"/>
    <property type="molecule type" value="Genomic_DNA"/>
</dbReference>
<proteinExistence type="inferred from homology"/>
<evidence type="ECO:0000313" key="8">
    <source>
        <dbReference type="EMBL" id="KAH7373696.1"/>
    </source>
</evidence>
<evidence type="ECO:0000259" key="7">
    <source>
        <dbReference type="Pfam" id="PF04893"/>
    </source>
</evidence>
<feature type="transmembrane region" description="Helical" evidence="6">
    <location>
        <begin position="170"/>
        <end position="188"/>
    </location>
</feature>
<keyword evidence="3 6" id="KW-0812">Transmembrane</keyword>
<dbReference type="OrthoDB" id="10256463at2759"/>
<feature type="transmembrane region" description="Helical" evidence="6">
    <location>
        <begin position="96"/>
        <end position="116"/>
    </location>
</feature>
<evidence type="ECO:0000256" key="5">
    <source>
        <dbReference type="ARBA" id="ARBA00023136"/>
    </source>
</evidence>
<evidence type="ECO:0000313" key="9">
    <source>
        <dbReference type="Proteomes" id="UP000825935"/>
    </source>
</evidence>
<evidence type="ECO:0000256" key="4">
    <source>
        <dbReference type="ARBA" id="ARBA00022989"/>
    </source>
</evidence>
<feature type="transmembrane region" description="Helical" evidence="6">
    <location>
        <begin position="194"/>
        <end position="214"/>
    </location>
</feature>
<evidence type="ECO:0000256" key="1">
    <source>
        <dbReference type="ARBA" id="ARBA00004141"/>
    </source>
</evidence>
<reference evidence="8" key="1">
    <citation type="submission" date="2021-08" db="EMBL/GenBank/DDBJ databases">
        <title>WGS assembly of Ceratopteris richardii.</title>
        <authorList>
            <person name="Marchant D.B."/>
            <person name="Chen G."/>
            <person name="Jenkins J."/>
            <person name="Shu S."/>
            <person name="Leebens-Mack J."/>
            <person name="Grimwood J."/>
            <person name="Schmutz J."/>
            <person name="Soltis P."/>
            <person name="Soltis D."/>
            <person name="Chen Z.-H."/>
        </authorList>
    </citation>
    <scope>NUCLEOTIDE SEQUENCE</scope>
    <source>
        <strain evidence="8">Whitten #5841</strain>
        <tissue evidence="8">Leaf</tissue>
    </source>
</reference>
<feature type="domain" description="Yip1" evidence="7">
    <location>
        <begin position="79"/>
        <end position="243"/>
    </location>
</feature>
<feature type="transmembrane region" description="Helical" evidence="6">
    <location>
        <begin position="226"/>
        <end position="244"/>
    </location>
</feature>
<dbReference type="GO" id="GO:0016192">
    <property type="term" value="P:vesicle-mediated transport"/>
    <property type="evidence" value="ECO:0007669"/>
    <property type="project" value="InterPro"/>
</dbReference>
<comment type="caution">
    <text evidence="8">The sequence shown here is derived from an EMBL/GenBank/DDBJ whole genome shotgun (WGS) entry which is preliminary data.</text>
</comment>
<keyword evidence="9" id="KW-1185">Reference proteome</keyword>
<keyword evidence="4 6" id="KW-1133">Transmembrane helix</keyword>
<feature type="transmembrane region" description="Helical" evidence="6">
    <location>
        <begin position="136"/>
        <end position="158"/>
    </location>
</feature>
<dbReference type="Proteomes" id="UP000825935">
    <property type="component" value="Chromosome 17"/>
</dbReference>
<dbReference type="Pfam" id="PF04893">
    <property type="entry name" value="Yip1"/>
    <property type="match status" value="1"/>
</dbReference>
<dbReference type="GO" id="GO:0031267">
    <property type="term" value="F:small GTPase binding"/>
    <property type="evidence" value="ECO:0007669"/>
    <property type="project" value="InterPro"/>
</dbReference>
<dbReference type="InterPro" id="IPR039765">
    <property type="entry name" value="Yip5/YIPF1/YIPF2"/>
</dbReference>
<protein>
    <recommendedName>
        <fullName evidence="6">Protein YIP</fullName>
    </recommendedName>
</protein>
<evidence type="ECO:0000256" key="2">
    <source>
        <dbReference type="ARBA" id="ARBA00010596"/>
    </source>
</evidence>
<comment type="subcellular location">
    <subcellularLocation>
        <location evidence="6">Golgi apparatus membrane</location>
        <topology evidence="6">Multi-pass membrane protein</topology>
    </subcellularLocation>
    <subcellularLocation>
        <location evidence="1">Membrane</location>
        <topology evidence="1">Multi-pass membrane protein</topology>
    </subcellularLocation>
</comment>
<sequence length="246" mass="27720">MLNTGYIHLGNKVPGSVQAAAGPDHKILPFPADSFSKPASGSNQVGESRGWLRFFSVTRFSPFFDVDTSDVLWRICYSLLPYKGDFVEKIGHKPDIYGPFWICTTLVFVAAALGNFASYLTHNLKEQPWEYDIDKVTWSAGMFYGYSFVVPLVFYYVLNHFGVTSHVVQLWCLYGYSLFIFIPASFLSAVPVDIFRWVIAGITGVVSATFLALNMRSHIRSHSNKWLLYVAIVFLMQLGMALVLKL</sequence>
<dbReference type="AlphaFoldDB" id="A0A8T2SZ74"/>
<keyword evidence="5 6" id="KW-0472">Membrane</keyword>
<comment type="similarity">
    <text evidence="2 6">Belongs to the YIP1 family.</text>
</comment>
<evidence type="ECO:0000256" key="3">
    <source>
        <dbReference type="ARBA" id="ARBA00022692"/>
    </source>
</evidence>
<dbReference type="InterPro" id="IPR006977">
    <property type="entry name" value="Yip1_dom"/>
</dbReference>
<gene>
    <name evidence="8" type="ORF">KP509_17G069200</name>
</gene>
<evidence type="ECO:0000256" key="6">
    <source>
        <dbReference type="RuleBase" id="RU361264"/>
    </source>
</evidence>
<dbReference type="PANTHER" id="PTHR12822">
    <property type="entry name" value="PROTEIN YIPF"/>
    <property type="match status" value="1"/>
</dbReference>
<dbReference type="PANTHER" id="PTHR12822:SF2">
    <property type="entry name" value="PROTEIN YIPF"/>
    <property type="match status" value="1"/>
</dbReference>
<name>A0A8T2SZ74_CERRI</name>